<dbReference type="PANTHER" id="PTHR46401">
    <property type="entry name" value="GLYCOSYLTRANSFERASE WBBK-RELATED"/>
    <property type="match status" value="1"/>
</dbReference>
<reference evidence="3" key="1">
    <citation type="submission" date="2020-11" db="EMBL/GenBank/DDBJ databases">
        <title>Carbohydrate-dependent, anaerobic sulfur respiration: A novel catabolism in halophilic archaea.</title>
        <authorList>
            <person name="Sorokin D.Y."/>
            <person name="Messina E."/>
            <person name="Smedile F."/>
            <person name="La Cono V."/>
            <person name="Hallsworth J.E."/>
            <person name="Yakimov M.M."/>
        </authorList>
    </citation>
    <scope>NUCLEOTIDE SEQUENCE</scope>
    <source>
        <strain evidence="3">HSR12-1</strain>
    </source>
</reference>
<dbReference type="AlphaFoldDB" id="A0A897N1Y4"/>
<dbReference type="SUPFAM" id="SSF53756">
    <property type="entry name" value="UDP-Glycosyltransferase/glycogen phosphorylase"/>
    <property type="match status" value="1"/>
</dbReference>
<feature type="domain" description="Glycosyltransferase subfamily 4-like N-terminal" evidence="2">
    <location>
        <begin position="56"/>
        <end position="163"/>
    </location>
</feature>
<name>A0A897N1Y4_9EURY</name>
<evidence type="ECO:0000256" key="1">
    <source>
        <dbReference type="ARBA" id="ARBA00022679"/>
    </source>
</evidence>
<evidence type="ECO:0000313" key="4">
    <source>
        <dbReference type="Proteomes" id="UP000663525"/>
    </source>
</evidence>
<dbReference type="Gene3D" id="3.40.50.2000">
    <property type="entry name" value="Glycogen Phosphorylase B"/>
    <property type="match status" value="2"/>
</dbReference>
<accession>A0A897N1Y4</accession>
<dbReference type="EMBL" id="CP064787">
    <property type="protein sequence ID" value="QSG05099.1"/>
    <property type="molecule type" value="Genomic_DNA"/>
</dbReference>
<dbReference type="Proteomes" id="UP000663525">
    <property type="component" value="Chromosome"/>
</dbReference>
<organism evidence="3 4">
    <name type="scientific">Halapricum desulfuricans</name>
    <dbReference type="NCBI Taxonomy" id="2841257"/>
    <lineage>
        <taxon>Archaea</taxon>
        <taxon>Methanobacteriati</taxon>
        <taxon>Methanobacteriota</taxon>
        <taxon>Stenosarchaea group</taxon>
        <taxon>Halobacteria</taxon>
        <taxon>Halobacteriales</taxon>
        <taxon>Haloarculaceae</taxon>
        <taxon>Halapricum</taxon>
    </lineage>
</organism>
<keyword evidence="1 3" id="KW-0808">Transferase</keyword>
<dbReference type="Pfam" id="PF13439">
    <property type="entry name" value="Glyco_transf_4"/>
    <property type="match status" value="1"/>
</dbReference>
<evidence type="ECO:0000313" key="3">
    <source>
        <dbReference type="EMBL" id="QSG05099.1"/>
    </source>
</evidence>
<proteinExistence type="predicted"/>
<dbReference type="Pfam" id="PF13692">
    <property type="entry name" value="Glyco_trans_1_4"/>
    <property type="match status" value="1"/>
</dbReference>
<dbReference type="GO" id="GO:0016757">
    <property type="term" value="F:glycosyltransferase activity"/>
    <property type="evidence" value="ECO:0007669"/>
    <property type="project" value="TreeGrafter"/>
</dbReference>
<evidence type="ECO:0000259" key="2">
    <source>
        <dbReference type="Pfam" id="PF13439"/>
    </source>
</evidence>
<dbReference type="PANTHER" id="PTHR46401:SF2">
    <property type="entry name" value="GLYCOSYLTRANSFERASE WBBK-RELATED"/>
    <property type="match status" value="1"/>
</dbReference>
<dbReference type="CDD" id="cd03801">
    <property type="entry name" value="GT4_PimA-like"/>
    <property type="match status" value="1"/>
</dbReference>
<protein>
    <submittedName>
        <fullName evidence="3">Glycosyltransferase</fullName>
    </submittedName>
</protein>
<gene>
    <name evidence="3" type="primary">rfaG3</name>
    <name evidence="3" type="ORF">HSR121_0745</name>
</gene>
<sequence>MGHYHYAQNLLGGLGGVEDLTVDTFYIDEDEAAEFPGSDSMRPLATTTRRTRSLNILATLFYHVHFLAYLLVSRPDVVHFNTVFRNQYHTYGLTLLGKLTGIRVVRTVHEVTAERLRDVSRAERRTAYLHLRTCDHLIVHSEDVRSDLQSSGVETATTVLPHGNYLFFREHLDPDVDPPLPIDTGPVVLFFGPKYHKGIDIFADAVTQVDASFTTWIVGAIADDATEYVQRIESQPRTYVDRGYIPDEAISDYFHHADVVVLPYRSGTTSGAVHLARAFETAVVTSPLTYFTDVIEHRVDGYVLSENTPIALADALGEIVSSSNLMRRLAETGLETERSSRFDWRRFAKETARIYKVNGDSDADK</sequence>
<dbReference type="InterPro" id="IPR028098">
    <property type="entry name" value="Glyco_trans_4-like_N"/>
</dbReference>